<keyword evidence="1" id="KW-0472">Membrane</keyword>
<dbReference type="Pfam" id="PF13884">
    <property type="entry name" value="Peptidase_S74"/>
    <property type="match status" value="1"/>
</dbReference>
<organism evidence="3 4">
    <name type="scientific">Candidatus Nomurabacteria bacterium RIFCSPHIGHO2_02_FULL_42_24</name>
    <dbReference type="NCBI Taxonomy" id="1801757"/>
    <lineage>
        <taxon>Bacteria</taxon>
        <taxon>Candidatus Nomuraibacteriota</taxon>
    </lineage>
</organism>
<feature type="domain" description="Peptidase S74" evidence="2">
    <location>
        <begin position="389"/>
        <end position="478"/>
    </location>
</feature>
<accession>A0A1F6WIS8</accession>
<proteinExistence type="predicted"/>
<reference evidence="3 4" key="1">
    <citation type="journal article" date="2016" name="Nat. Commun.">
        <title>Thousands of microbial genomes shed light on interconnected biogeochemical processes in an aquifer system.</title>
        <authorList>
            <person name="Anantharaman K."/>
            <person name="Brown C.T."/>
            <person name="Hug L.A."/>
            <person name="Sharon I."/>
            <person name="Castelle C.J."/>
            <person name="Probst A.J."/>
            <person name="Thomas B.C."/>
            <person name="Singh A."/>
            <person name="Wilkins M.J."/>
            <person name="Karaoz U."/>
            <person name="Brodie E.L."/>
            <person name="Williams K.H."/>
            <person name="Hubbard S.S."/>
            <person name="Banfield J.F."/>
        </authorList>
    </citation>
    <scope>NUCLEOTIDE SEQUENCE [LARGE SCALE GENOMIC DNA]</scope>
</reference>
<feature type="transmembrane region" description="Helical" evidence="1">
    <location>
        <begin position="12"/>
        <end position="30"/>
    </location>
</feature>
<evidence type="ECO:0000259" key="2">
    <source>
        <dbReference type="PROSITE" id="PS51688"/>
    </source>
</evidence>
<evidence type="ECO:0000313" key="4">
    <source>
        <dbReference type="Proteomes" id="UP000179880"/>
    </source>
</evidence>
<name>A0A1F6WIS8_9BACT</name>
<dbReference type="PROSITE" id="PS51688">
    <property type="entry name" value="ICA"/>
    <property type="match status" value="1"/>
</dbReference>
<protein>
    <recommendedName>
        <fullName evidence="2">Peptidase S74 domain-containing protein</fullName>
    </recommendedName>
</protein>
<dbReference type="InterPro" id="IPR030392">
    <property type="entry name" value="S74_ICA"/>
</dbReference>
<dbReference type="AlphaFoldDB" id="A0A1F6WIS8"/>
<evidence type="ECO:0000313" key="3">
    <source>
        <dbReference type="EMBL" id="OGI81615.1"/>
    </source>
</evidence>
<feature type="non-terminal residue" evidence="3">
    <location>
        <position position="492"/>
    </location>
</feature>
<keyword evidence="1" id="KW-0812">Transmembrane</keyword>
<keyword evidence="1" id="KW-1133">Transmembrane helix</keyword>
<comment type="caution">
    <text evidence="3">The sequence shown here is derived from an EMBL/GenBank/DDBJ whole genome shotgun (WGS) entry which is preliminary data.</text>
</comment>
<evidence type="ECO:0000256" key="1">
    <source>
        <dbReference type="SAM" id="Phobius"/>
    </source>
</evidence>
<gene>
    <name evidence="3" type="ORF">A3B93_01500</name>
</gene>
<dbReference type="EMBL" id="MFUH01000023">
    <property type="protein sequence ID" value="OGI81615.1"/>
    <property type="molecule type" value="Genomic_DNA"/>
</dbReference>
<dbReference type="Proteomes" id="UP000179880">
    <property type="component" value="Unassembled WGS sequence"/>
</dbReference>
<sequence length="492" mass="51126">MIYFLTQLKKHLHLTAIIFIAIILVTFSITQASPPTSPYTPPAELNPNCTPGSANCTVTPIATGVSVGSGTTGSVLFVDSSGNLNQDNANLFWDDTNNRLGIGTTSPLLKLDVAGSGRLKGTATSVLTGSIDPAASTTVTGVGTLFTTELIVGDRITVTGQTRTVTAIASNTSLTVNTAFSNNANDTSPDKLSAEFVVKDSSDNLDLIVSDNGRIGIGGTIAPDAEIDINGGRIWIRDGVLGALDASAGSGLKLSAVSGQGRIGAYDYVNDVYTDLILNATSINPASDGNIGIGTTSPLGRFHSYISGARTATNYSGYLENVSTNTTTDGINKYGLYITSTGDFTGSTGASTNNYGIYIATTSGGDNNYDIYAQSGAYLDAAGNWTNASGKGLKENFITLDPNDILNKINLLSIYEWNYKTQDSSKRHIGPMAEDFFNQFHLGGQDGDKSISTIDPAGVAIVGIQALSKRVGDLELRVSGAGVPSGSSDGLD</sequence>